<proteinExistence type="predicted"/>
<comment type="caution">
    <text evidence="3">The sequence shown here is derived from an EMBL/GenBank/DDBJ whole genome shotgun (WGS) entry which is preliminary data.</text>
</comment>
<dbReference type="RefSeq" id="WP_196420580.1">
    <property type="nucleotide sequence ID" value="NZ_JADQTO010000045.1"/>
</dbReference>
<evidence type="ECO:0000313" key="4">
    <source>
        <dbReference type="Proteomes" id="UP000598146"/>
    </source>
</evidence>
<dbReference type="AlphaFoldDB" id="A0A931CPR3"/>
<sequence length="294" mass="32043">MSIRLEKVRMEQPTGAARTTGPFEVTRDVGGPEQTVTYSISVHDGGHSIRLVGTEPHLYAWLTRARTALSNSTDGPHIMNVVALSTHHLPEWISDDLSGFKGVTAYDTVYGWLLRVPNDLVEHRLHYPDTVPDEVWRLWEYAHKFSAEYILLDVDADPADVLPPGIGDANGYSDRTADATPRRLLRARLRSSSPGWDGCTAHPPCVAAVAGSRGGAKATARCLAADRAEGEQRPLLDQAQQAMTDTPFAEVRFIAVFAGCAIRNECSRPARGLRLMSVSFLRVDPFPDGAATAA</sequence>
<evidence type="ECO:0000259" key="2">
    <source>
        <dbReference type="Pfam" id="PF19419"/>
    </source>
</evidence>
<evidence type="ECO:0000313" key="3">
    <source>
        <dbReference type="EMBL" id="MBG0568810.1"/>
    </source>
</evidence>
<protein>
    <recommendedName>
        <fullName evidence="2">DUF5983 domain-containing protein</fullName>
    </recommendedName>
</protein>
<reference evidence="3" key="1">
    <citation type="submission" date="2020-11" db="EMBL/GenBank/DDBJ databases">
        <title>Isolation and identification of active actinomycetes.</title>
        <authorList>
            <person name="Sun X."/>
        </authorList>
    </citation>
    <scope>NUCLEOTIDE SEQUENCE</scope>
    <source>
        <strain evidence="3">NEAU-A11</strain>
    </source>
</reference>
<organism evidence="3 4">
    <name type="scientific">Actinoplanes aureus</name>
    <dbReference type="NCBI Taxonomy" id="2792083"/>
    <lineage>
        <taxon>Bacteria</taxon>
        <taxon>Bacillati</taxon>
        <taxon>Actinomycetota</taxon>
        <taxon>Actinomycetes</taxon>
        <taxon>Micromonosporales</taxon>
        <taxon>Micromonosporaceae</taxon>
        <taxon>Actinoplanes</taxon>
    </lineage>
</organism>
<dbReference type="InterPro" id="IPR046025">
    <property type="entry name" value="DUF5983"/>
</dbReference>
<feature type="region of interest" description="Disordered" evidence="1">
    <location>
        <begin position="1"/>
        <end position="21"/>
    </location>
</feature>
<feature type="compositionally biased region" description="Basic and acidic residues" evidence="1">
    <location>
        <begin position="1"/>
        <end position="10"/>
    </location>
</feature>
<dbReference type="Proteomes" id="UP000598146">
    <property type="component" value="Unassembled WGS sequence"/>
</dbReference>
<name>A0A931CPR3_9ACTN</name>
<accession>A0A931CPR3</accession>
<evidence type="ECO:0000256" key="1">
    <source>
        <dbReference type="SAM" id="MobiDB-lite"/>
    </source>
</evidence>
<feature type="domain" description="DUF5983" evidence="2">
    <location>
        <begin position="82"/>
        <end position="163"/>
    </location>
</feature>
<dbReference type="EMBL" id="JADQTO010000045">
    <property type="protein sequence ID" value="MBG0568810.1"/>
    <property type="molecule type" value="Genomic_DNA"/>
</dbReference>
<dbReference type="Pfam" id="PF19419">
    <property type="entry name" value="DUF5983"/>
    <property type="match status" value="1"/>
</dbReference>
<keyword evidence="4" id="KW-1185">Reference proteome</keyword>
<gene>
    <name evidence="3" type="ORF">I4J89_46100</name>
</gene>